<comment type="caution">
    <text evidence="1">The sequence shown here is derived from an EMBL/GenBank/DDBJ whole genome shotgun (WGS) entry which is preliminary data.</text>
</comment>
<evidence type="ECO:0000313" key="2">
    <source>
        <dbReference type="Proteomes" id="UP000828390"/>
    </source>
</evidence>
<sequence length="149" mass="16759">MKDSAGHSLIRLPDDVGDLSWHSVVSQKSQEGLPVSAVVRLFIVNEVDIQQRIHLQGLLQNDAQGCDLIRARSLLSKACLLITEMRAYCVFYSVQQDEIKHLSRDGQQCDSSVVGAGTEVVFLEKLDEVTLFPLCWNFFFFPYLAEGRV</sequence>
<accession>A0A9D4QJ86</accession>
<organism evidence="1 2">
    <name type="scientific">Dreissena polymorpha</name>
    <name type="common">Zebra mussel</name>
    <name type="synonym">Mytilus polymorpha</name>
    <dbReference type="NCBI Taxonomy" id="45954"/>
    <lineage>
        <taxon>Eukaryota</taxon>
        <taxon>Metazoa</taxon>
        <taxon>Spiralia</taxon>
        <taxon>Lophotrochozoa</taxon>
        <taxon>Mollusca</taxon>
        <taxon>Bivalvia</taxon>
        <taxon>Autobranchia</taxon>
        <taxon>Heteroconchia</taxon>
        <taxon>Euheterodonta</taxon>
        <taxon>Imparidentia</taxon>
        <taxon>Neoheterodontei</taxon>
        <taxon>Myida</taxon>
        <taxon>Dreissenoidea</taxon>
        <taxon>Dreissenidae</taxon>
        <taxon>Dreissena</taxon>
    </lineage>
</organism>
<reference evidence="1" key="1">
    <citation type="journal article" date="2019" name="bioRxiv">
        <title>The Genome of the Zebra Mussel, Dreissena polymorpha: A Resource for Invasive Species Research.</title>
        <authorList>
            <person name="McCartney M.A."/>
            <person name="Auch B."/>
            <person name="Kono T."/>
            <person name="Mallez S."/>
            <person name="Zhang Y."/>
            <person name="Obille A."/>
            <person name="Becker A."/>
            <person name="Abrahante J.E."/>
            <person name="Garbe J."/>
            <person name="Badalamenti J.P."/>
            <person name="Herman A."/>
            <person name="Mangelson H."/>
            <person name="Liachko I."/>
            <person name="Sullivan S."/>
            <person name="Sone E.D."/>
            <person name="Koren S."/>
            <person name="Silverstein K.A.T."/>
            <person name="Beckman K.B."/>
            <person name="Gohl D.M."/>
        </authorList>
    </citation>
    <scope>NUCLEOTIDE SEQUENCE</scope>
    <source>
        <strain evidence="1">Duluth1</strain>
        <tissue evidence="1">Whole animal</tissue>
    </source>
</reference>
<keyword evidence="2" id="KW-1185">Reference proteome</keyword>
<name>A0A9D4QJ86_DREPO</name>
<proteinExistence type="predicted"/>
<dbReference type="Proteomes" id="UP000828390">
    <property type="component" value="Unassembled WGS sequence"/>
</dbReference>
<reference evidence="1" key="2">
    <citation type="submission" date="2020-11" db="EMBL/GenBank/DDBJ databases">
        <authorList>
            <person name="McCartney M.A."/>
            <person name="Auch B."/>
            <person name="Kono T."/>
            <person name="Mallez S."/>
            <person name="Becker A."/>
            <person name="Gohl D.M."/>
            <person name="Silverstein K.A.T."/>
            <person name="Koren S."/>
            <person name="Bechman K.B."/>
            <person name="Herman A."/>
            <person name="Abrahante J.E."/>
            <person name="Garbe J."/>
        </authorList>
    </citation>
    <scope>NUCLEOTIDE SEQUENCE</scope>
    <source>
        <strain evidence="1">Duluth1</strain>
        <tissue evidence="1">Whole animal</tissue>
    </source>
</reference>
<dbReference type="EMBL" id="JAIWYP010000004">
    <property type="protein sequence ID" value="KAH3833491.1"/>
    <property type="molecule type" value="Genomic_DNA"/>
</dbReference>
<gene>
    <name evidence="1" type="ORF">DPMN_106802</name>
</gene>
<evidence type="ECO:0000313" key="1">
    <source>
        <dbReference type="EMBL" id="KAH3833491.1"/>
    </source>
</evidence>
<dbReference type="AlphaFoldDB" id="A0A9D4QJ86"/>
<protein>
    <submittedName>
        <fullName evidence="1">Uncharacterized protein</fullName>
    </submittedName>
</protein>